<organism evidence="3 4">
    <name type="scientific">Treponema peruense</name>
    <dbReference type="NCBI Taxonomy" id="2787628"/>
    <lineage>
        <taxon>Bacteria</taxon>
        <taxon>Pseudomonadati</taxon>
        <taxon>Spirochaetota</taxon>
        <taxon>Spirochaetia</taxon>
        <taxon>Spirochaetales</taxon>
        <taxon>Treponemataceae</taxon>
        <taxon>Treponema</taxon>
    </lineage>
</organism>
<dbReference type="Proteomes" id="UP000595224">
    <property type="component" value="Chromosome"/>
</dbReference>
<reference evidence="3 4" key="1">
    <citation type="submission" date="2020-11" db="EMBL/GenBank/DDBJ databases">
        <title>Treponema Peruensis nv. sp., first commensal Treponema isolated from human feces.</title>
        <authorList>
            <person name="Belkhou C."/>
            <person name="Raes J."/>
        </authorList>
    </citation>
    <scope>NUCLEOTIDE SEQUENCE [LARGE SCALE GENOMIC DNA]</scope>
    <source>
        <strain evidence="3 4">RCC2812</strain>
    </source>
</reference>
<evidence type="ECO:0000313" key="4">
    <source>
        <dbReference type="Proteomes" id="UP000595224"/>
    </source>
</evidence>
<protein>
    <submittedName>
        <fullName evidence="3">DNA-protecting protein DprA</fullName>
    </submittedName>
</protein>
<dbReference type="InterPro" id="IPR057666">
    <property type="entry name" value="DrpA_SLOG"/>
</dbReference>
<evidence type="ECO:0000313" key="3">
    <source>
        <dbReference type="EMBL" id="QQA00252.1"/>
    </source>
</evidence>
<dbReference type="KEGG" id="tper:IWA51_08190"/>
<dbReference type="NCBIfam" id="TIGR00732">
    <property type="entry name" value="dprA"/>
    <property type="match status" value="1"/>
</dbReference>
<feature type="domain" description="Smf/DprA SLOG" evidence="2">
    <location>
        <begin position="77"/>
        <end position="274"/>
    </location>
</feature>
<dbReference type="PANTHER" id="PTHR43022:SF1">
    <property type="entry name" value="PROTEIN SMF"/>
    <property type="match status" value="1"/>
</dbReference>
<dbReference type="RefSeq" id="WP_198442068.1">
    <property type="nucleotide sequence ID" value="NZ_CBCSHE010000001.1"/>
</dbReference>
<evidence type="ECO:0000259" key="2">
    <source>
        <dbReference type="Pfam" id="PF02481"/>
    </source>
</evidence>
<comment type="similarity">
    <text evidence="1">Belongs to the DprA/Smf family.</text>
</comment>
<accession>A0A7T3V461</accession>
<evidence type="ECO:0000256" key="1">
    <source>
        <dbReference type="ARBA" id="ARBA00006525"/>
    </source>
</evidence>
<dbReference type="PANTHER" id="PTHR43022">
    <property type="entry name" value="PROTEIN SMF"/>
    <property type="match status" value="1"/>
</dbReference>
<dbReference type="EMBL" id="CP064936">
    <property type="protein sequence ID" value="QQA00252.1"/>
    <property type="molecule type" value="Genomic_DNA"/>
</dbReference>
<proteinExistence type="inferred from homology"/>
<dbReference type="SUPFAM" id="SSF102405">
    <property type="entry name" value="MCP/YpsA-like"/>
    <property type="match status" value="1"/>
</dbReference>
<dbReference type="Pfam" id="PF02481">
    <property type="entry name" value="DNA_processg_A"/>
    <property type="match status" value="1"/>
</dbReference>
<keyword evidence="4" id="KW-1185">Reference proteome</keyword>
<dbReference type="InterPro" id="IPR003488">
    <property type="entry name" value="DprA"/>
</dbReference>
<dbReference type="GO" id="GO:0009294">
    <property type="term" value="P:DNA-mediated transformation"/>
    <property type="evidence" value="ECO:0007669"/>
    <property type="project" value="InterPro"/>
</dbReference>
<gene>
    <name evidence="3" type="primary">dprA</name>
    <name evidence="3" type="ORF">IWA51_08190</name>
</gene>
<sequence length="321" mass="34501">MSILDIALSSITFLTLREKLFLKKNLDSLDKLAVLSIKGISEIVGRSVRATIWNGSECARSAEKAEKIMKAREISALVYSENGYPALLSEIKDAPYALFYRGNADALSNRSVSVVGTRRVSEKSAAAAMDFAKDAALDGNTVISGLAYGIDSFAHRGALASERHGSTIAVLPCGIDTIVPSGHRRLAGNILLSDGCLVSEYIPGTPAEPWRFVQRNRIIAGLSPATVVVHAPAGSGALITADFALDYNRELMFHSAGLGESRKKIPFRTIDSDAEKNVNAPEKYLSDGAPVIGSYADYVAVRKDAPGMHICRNIKQLELFS</sequence>
<dbReference type="Gene3D" id="3.40.50.450">
    <property type="match status" value="1"/>
</dbReference>
<name>A0A7T3V461_9SPIR</name>
<dbReference type="AlphaFoldDB" id="A0A7T3V461"/>